<sequence>MPGTTDRVRFEKSGRRFTVLLRDIERVNVHTLNPLYLNGKVTLQITRVHLSDLMGRLRQHVTPRTEGTALNAWVNEGGLAADEPADDLP</sequence>
<protein>
    <submittedName>
        <fullName evidence="1">Uncharacterized protein</fullName>
    </submittedName>
</protein>
<reference evidence="1 2" key="1">
    <citation type="submission" date="2014-03" db="EMBL/GenBank/DDBJ databases">
        <title>Draft genome sequence of Deinococcus phoenicis 1P10ME.</title>
        <authorList>
            <person name="Stepanov V.G."/>
            <person name="Vaishampayan P."/>
            <person name="Venkateswaran K."/>
            <person name="Fox G.E."/>
        </authorList>
    </citation>
    <scope>NUCLEOTIDE SEQUENCE [LARGE SCALE GENOMIC DNA]</scope>
    <source>
        <strain evidence="1 2">1P10ME</strain>
    </source>
</reference>
<dbReference type="OrthoDB" id="73848at2"/>
<dbReference type="AlphaFoldDB" id="A0A016QVK2"/>
<gene>
    <name evidence="1" type="ORF">DEIPH_ctg001orf0054</name>
</gene>
<name>A0A016QVK2_9DEIO</name>
<organism evidence="1 2">
    <name type="scientific">Deinococcus phoenicis</name>
    <dbReference type="NCBI Taxonomy" id="1476583"/>
    <lineage>
        <taxon>Bacteria</taxon>
        <taxon>Thermotogati</taxon>
        <taxon>Deinococcota</taxon>
        <taxon>Deinococci</taxon>
        <taxon>Deinococcales</taxon>
        <taxon>Deinococcaceae</taxon>
        <taxon>Deinococcus</taxon>
    </lineage>
</organism>
<comment type="caution">
    <text evidence="1">The sequence shown here is derived from an EMBL/GenBank/DDBJ whole genome shotgun (WGS) entry which is preliminary data.</text>
</comment>
<dbReference type="Proteomes" id="UP000020492">
    <property type="component" value="Unassembled WGS sequence"/>
</dbReference>
<evidence type="ECO:0000313" key="2">
    <source>
        <dbReference type="Proteomes" id="UP000020492"/>
    </source>
</evidence>
<proteinExistence type="predicted"/>
<keyword evidence="2" id="KW-1185">Reference proteome</keyword>
<dbReference type="EMBL" id="JHAC01000001">
    <property type="protein sequence ID" value="EYB69834.1"/>
    <property type="molecule type" value="Genomic_DNA"/>
</dbReference>
<dbReference type="PATRIC" id="fig|1476583.3.peg.41"/>
<evidence type="ECO:0000313" key="1">
    <source>
        <dbReference type="EMBL" id="EYB69834.1"/>
    </source>
</evidence>
<accession>A0A016QVK2</accession>